<comment type="caution">
    <text evidence="1">The sequence shown here is derived from an EMBL/GenBank/DDBJ whole genome shotgun (WGS) entry which is preliminary data.</text>
</comment>
<sequence length="71" mass="8379">MMQLEETELVNVDTKSNSTIPFIHVNEYNETIDPSKYKNDAYEHINKLVRNFINSYNLNYGLILCMKGLRH</sequence>
<accession>A0ACA9S815</accession>
<protein>
    <submittedName>
        <fullName evidence="1">32487_t:CDS:1</fullName>
    </submittedName>
</protein>
<gene>
    <name evidence="1" type="ORF">RPERSI_LOCUS27949</name>
</gene>
<name>A0ACA9S815_9GLOM</name>
<feature type="non-terminal residue" evidence="1">
    <location>
        <position position="71"/>
    </location>
</feature>
<keyword evidence="2" id="KW-1185">Reference proteome</keyword>
<reference evidence="1" key="1">
    <citation type="submission" date="2021-06" db="EMBL/GenBank/DDBJ databases">
        <authorList>
            <person name="Kallberg Y."/>
            <person name="Tangrot J."/>
            <person name="Rosling A."/>
        </authorList>
    </citation>
    <scope>NUCLEOTIDE SEQUENCE</scope>
    <source>
        <strain evidence="1">MA461A</strain>
    </source>
</reference>
<dbReference type="EMBL" id="CAJVQC010100095">
    <property type="protein sequence ID" value="CAG8830891.1"/>
    <property type="molecule type" value="Genomic_DNA"/>
</dbReference>
<evidence type="ECO:0000313" key="2">
    <source>
        <dbReference type="Proteomes" id="UP000789920"/>
    </source>
</evidence>
<evidence type="ECO:0000313" key="1">
    <source>
        <dbReference type="EMBL" id="CAG8830891.1"/>
    </source>
</evidence>
<dbReference type="Proteomes" id="UP000789920">
    <property type="component" value="Unassembled WGS sequence"/>
</dbReference>
<proteinExistence type="predicted"/>
<organism evidence="1 2">
    <name type="scientific">Racocetra persica</name>
    <dbReference type="NCBI Taxonomy" id="160502"/>
    <lineage>
        <taxon>Eukaryota</taxon>
        <taxon>Fungi</taxon>
        <taxon>Fungi incertae sedis</taxon>
        <taxon>Mucoromycota</taxon>
        <taxon>Glomeromycotina</taxon>
        <taxon>Glomeromycetes</taxon>
        <taxon>Diversisporales</taxon>
        <taxon>Gigasporaceae</taxon>
        <taxon>Racocetra</taxon>
    </lineage>
</organism>